<proteinExistence type="inferred from homology"/>
<dbReference type="GO" id="GO:0004089">
    <property type="term" value="F:carbonate dehydratase activity"/>
    <property type="evidence" value="ECO:0007669"/>
    <property type="project" value="UniProtKB-UniRule"/>
</dbReference>
<evidence type="ECO:0000256" key="1">
    <source>
        <dbReference type="ARBA" id="ARBA00010718"/>
    </source>
</evidence>
<comment type="catalytic activity">
    <reaction evidence="4">
        <text>hydrogencarbonate + H(+) = CO2 + H2O</text>
        <dbReference type="Rhea" id="RHEA:10748"/>
        <dbReference type="ChEBI" id="CHEBI:15377"/>
        <dbReference type="ChEBI" id="CHEBI:15378"/>
        <dbReference type="ChEBI" id="CHEBI:16526"/>
        <dbReference type="ChEBI" id="CHEBI:17544"/>
        <dbReference type="EC" id="4.2.1.1"/>
    </reaction>
</comment>
<evidence type="ECO:0000313" key="5">
    <source>
        <dbReference type="EnsemblMetazoa" id="PPA03379.1"/>
    </source>
</evidence>
<dbReference type="Pfam" id="PF00194">
    <property type="entry name" value="Carb_anhydrase"/>
    <property type="match status" value="1"/>
</dbReference>
<dbReference type="SUPFAM" id="SSF51069">
    <property type="entry name" value="Carbonic anhydrase"/>
    <property type="match status" value="1"/>
</dbReference>
<keyword evidence="2 4" id="KW-0479">Metal-binding</keyword>
<dbReference type="AlphaFoldDB" id="A0A2A6BE98"/>
<dbReference type="PROSITE" id="PS00162">
    <property type="entry name" value="ALPHA_CA_1"/>
    <property type="match status" value="1"/>
</dbReference>
<dbReference type="InterPro" id="IPR023561">
    <property type="entry name" value="Carbonic_anhydrase_a-class"/>
</dbReference>
<comment type="similarity">
    <text evidence="1 4">Belongs to the alpha-carbonic anhydrase family.</text>
</comment>
<evidence type="ECO:0000256" key="3">
    <source>
        <dbReference type="ARBA" id="ARBA00022833"/>
    </source>
</evidence>
<dbReference type="GO" id="GO:0008270">
    <property type="term" value="F:zinc ion binding"/>
    <property type="evidence" value="ECO:0007669"/>
    <property type="project" value="UniProtKB-UniRule"/>
</dbReference>
<dbReference type="GO" id="GO:0016836">
    <property type="term" value="F:hydro-lyase activity"/>
    <property type="evidence" value="ECO:0000318"/>
    <property type="project" value="GO_Central"/>
</dbReference>
<keyword evidence="3 4" id="KW-0862">Zinc</keyword>
<evidence type="ECO:0000256" key="2">
    <source>
        <dbReference type="ARBA" id="ARBA00022723"/>
    </source>
</evidence>
<dbReference type="EC" id="4.2.1.1" evidence="4"/>
<accession>A0A8R1Y9R0</accession>
<dbReference type="Proteomes" id="UP000005239">
    <property type="component" value="Unassembled WGS sequence"/>
</dbReference>
<gene>
    <name evidence="5" type="primary">WBGene00092933</name>
</gene>
<keyword evidence="6" id="KW-1185">Reference proteome</keyword>
<protein>
    <recommendedName>
        <fullName evidence="4">Carbonic anhydrase</fullName>
        <ecNumber evidence="4">4.2.1.1</ecNumber>
    </recommendedName>
</protein>
<sequence>MGEYKKEVINYSFQESSKMNDLISDSKRDKMLNGDSLEELISKKCSEDIESASEKNTSSSRKGFVLLLIGVVCLFSTVLLLLLLPLSNGCLRMRADPLPCSTCPQTLGNTNLVDGQCAVHRTCVSCTSTQVAYSRSGQCLIASVTCPNVLPSNSPRVRLLKADNTYVDIAYTSALSLSCTSGSSWTYIDGTGTPVTNIKKAICFGKMENTQESPIDLNTNTAVHTSLYNASQFKVSYGSGIIDHISVARTYGGFHAVMKANANAFFTASHLDARYRLVQYHGHWNMDTLMRGSEHTIDGIPFNAELHFVHMREDFTSFQQAVAEGGVAVIGILLHV</sequence>
<dbReference type="SMART" id="SM01057">
    <property type="entry name" value="Carb_anhydrase"/>
    <property type="match status" value="1"/>
</dbReference>
<comment type="function">
    <text evidence="4">Reversible hydration of carbon dioxide.</text>
</comment>
<dbReference type="InterPro" id="IPR001148">
    <property type="entry name" value="CA_dom"/>
</dbReference>
<dbReference type="PROSITE" id="PS51144">
    <property type="entry name" value="ALPHA_CA_2"/>
    <property type="match status" value="1"/>
</dbReference>
<evidence type="ECO:0000313" key="6">
    <source>
        <dbReference type="Proteomes" id="UP000005239"/>
    </source>
</evidence>
<evidence type="ECO:0000256" key="4">
    <source>
        <dbReference type="RuleBase" id="RU367011"/>
    </source>
</evidence>
<dbReference type="InterPro" id="IPR018338">
    <property type="entry name" value="Carbonic_anhydrase_a-class_CS"/>
</dbReference>
<dbReference type="OrthoDB" id="429145at2759"/>
<organism evidence="5 6">
    <name type="scientific">Pristionchus pacificus</name>
    <name type="common">Parasitic nematode worm</name>
    <dbReference type="NCBI Taxonomy" id="54126"/>
    <lineage>
        <taxon>Eukaryota</taxon>
        <taxon>Metazoa</taxon>
        <taxon>Ecdysozoa</taxon>
        <taxon>Nematoda</taxon>
        <taxon>Chromadorea</taxon>
        <taxon>Rhabditida</taxon>
        <taxon>Rhabditina</taxon>
        <taxon>Diplogasteromorpha</taxon>
        <taxon>Diplogasteroidea</taxon>
        <taxon>Neodiplogasteridae</taxon>
        <taxon>Pristionchus</taxon>
    </lineage>
</organism>
<reference evidence="5" key="2">
    <citation type="submission" date="2022-06" db="UniProtKB">
        <authorList>
            <consortium name="EnsemblMetazoa"/>
        </authorList>
    </citation>
    <scope>IDENTIFICATION</scope>
    <source>
        <strain evidence="5">PS312</strain>
    </source>
</reference>
<dbReference type="PANTHER" id="PTHR18952">
    <property type="entry name" value="CARBONIC ANHYDRASE"/>
    <property type="match status" value="1"/>
</dbReference>
<dbReference type="EnsemblMetazoa" id="PPA03379.1">
    <property type="protein sequence ID" value="PPA03379.1"/>
    <property type="gene ID" value="WBGene00092933"/>
</dbReference>
<keyword evidence="4" id="KW-0456">Lyase</keyword>
<accession>A0A2A6BE98</accession>
<name>A0A2A6BE98_PRIPA</name>
<dbReference type="InterPro" id="IPR036398">
    <property type="entry name" value="CA_dom_sf"/>
</dbReference>
<dbReference type="Gene3D" id="3.10.200.10">
    <property type="entry name" value="Alpha carbonic anhydrase"/>
    <property type="match status" value="1"/>
</dbReference>
<dbReference type="PANTHER" id="PTHR18952:SF208">
    <property type="entry name" value="CARBONIC ANHYDRASE XA-RELATED"/>
    <property type="match status" value="1"/>
</dbReference>
<comment type="cofactor">
    <cofactor evidence="4">
        <name>Zn(2+)</name>
        <dbReference type="ChEBI" id="CHEBI:29105"/>
    </cofactor>
</comment>
<reference evidence="6" key="1">
    <citation type="journal article" date="2008" name="Nat. Genet.">
        <title>The Pristionchus pacificus genome provides a unique perspective on nematode lifestyle and parasitism.</title>
        <authorList>
            <person name="Dieterich C."/>
            <person name="Clifton S.W."/>
            <person name="Schuster L.N."/>
            <person name="Chinwalla A."/>
            <person name="Delehaunty K."/>
            <person name="Dinkelacker I."/>
            <person name="Fulton L."/>
            <person name="Fulton R."/>
            <person name="Godfrey J."/>
            <person name="Minx P."/>
            <person name="Mitreva M."/>
            <person name="Roeseler W."/>
            <person name="Tian H."/>
            <person name="Witte H."/>
            <person name="Yang S.P."/>
            <person name="Wilson R.K."/>
            <person name="Sommer R.J."/>
        </authorList>
    </citation>
    <scope>NUCLEOTIDE SEQUENCE [LARGE SCALE GENOMIC DNA]</scope>
    <source>
        <strain evidence="6">PS312</strain>
    </source>
</reference>